<dbReference type="PANTHER" id="PTHR31355:SF7">
    <property type="entry name" value="MICROTUBULE-ASSOCIATED PROTEIN TORTIFOLIA1"/>
    <property type="match status" value="1"/>
</dbReference>
<feature type="compositionally biased region" description="Basic and acidic residues" evidence="1">
    <location>
        <begin position="337"/>
        <end position="351"/>
    </location>
</feature>
<feature type="compositionally biased region" description="Polar residues" evidence="1">
    <location>
        <begin position="1"/>
        <end position="36"/>
    </location>
</feature>
<feature type="compositionally biased region" description="Basic and acidic residues" evidence="1">
    <location>
        <begin position="415"/>
        <end position="425"/>
    </location>
</feature>
<dbReference type="OrthoDB" id="298726at2759"/>
<dbReference type="Gene3D" id="1.25.10.10">
    <property type="entry name" value="Leucine-rich Repeat Variant"/>
    <property type="match status" value="1"/>
</dbReference>
<evidence type="ECO:0000259" key="3">
    <source>
        <dbReference type="Pfam" id="PF24714"/>
    </source>
</evidence>
<feature type="compositionally biased region" description="Polar residues" evidence="1">
    <location>
        <begin position="381"/>
        <end position="414"/>
    </location>
</feature>
<dbReference type="PANTHER" id="PTHR31355">
    <property type="entry name" value="MICROTUBULE-ASSOCIATED PROTEIN TORTIFOLIA1"/>
    <property type="match status" value="1"/>
</dbReference>
<feature type="domain" description="TORTIFOLIA1/SINE1-2 N-terminal" evidence="3">
    <location>
        <begin position="46"/>
        <end position="328"/>
    </location>
</feature>
<dbReference type="Pfam" id="PF24713">
    <property type="entry name" value="TOR1L1_C"/>
    <property type="match status" value="1"/>
</dbReference>
<dbReference type="GO" id="GO:0008017">
    <property type="term" value="F:microtubule binding"/>
    <property type="evidence" value="ECO:0007669"/>
    <property type="project" value="InterPro"/>
</dbReference>
<dbReference type="AlphaFoldDB" id="A0A078BBG6"/>
<evidence type="ECO:0000259" key="2">
    <source>
        <dbReference type="Pfam" id="PF24713"/>
    </source>
</evidence>
<name>A0A078BBG6_STYLE</name>
<dbReference type="GO" id="GO:0005874">
    <property type="term" value="C:microtubule"/>
    <property type="evidence" value="ECO:0007669"/>
    <property type="project" value="InterPro"/>
</dbReference>
<organism evidence="4 5">
    <name type="scientific">Stylonychia lemnae</name>
    <name type="common">Ciliate</name>
    <dbReference type="NCBI Taxonomy" id="5949"/>
    <lineage>
        <taxon>Eukaryota</taxon>
        <taxon>Sar</taxon>
        <taxon>Alveolata</taxon>
        <taxon>Ciliophora</taxon>
        <taxon>Intramacronucleata</taxon>
        <taxon>Spirotrichea</taxon>
        <taxon>Stichotrichia</taxon>
        <taxon>Sporadotrichida</taxon>
        <taxon>Oxytrichidae</taxon>
        <taxon>Stylonychinae</taxon>
        <taxon>Stylonychia</taxon>
    </lineage>
</organism>
<dbReference type="InterPro" id="IPR057599">
    <property type="entry name" value="TORTIFOLIA1/TORL1-2_C"/>
</dbReference>
<evidence type="ECO:0000256" key="1">
    <source>
        <dbReference type="SAM" id="MobiDB-lite"/>
    </source>
</evidence>
<protein>
    <submittedName>
        <fullName evidence="4">Microtubule-associated protein tortifolia1-like</fullName>
    </submittedName>
</protein>
<dbReference type="InterPro" id="IPR057600">
    <property type="entry name" value="TORTIFOLIA1/SINE1-2_N"/>
</dbReference>
<dbReference type="InterPro" id="IPR011989">
    <property type="entry name" value="ARM-like"/>
</dbReference>
<feature type="compositionally biased region" description="Polar residues" evidence="1">
    <location>
        <begin position="446"/>
        <end position="457"/>
    </location>
</feature>
<evidence type="ECO:0000313" key="4">
    <source>
        <dbReference type="EMBL" id="CDW90612.1"/>
    </source>
</evidence>
<dbReference type="Pfam" id="PF24714">
    <property type="entry name" value="TOR1L1_N"/>
    <property type="match status" value="1"/>
</dbReference>
<accession>A0A078BBG6</accession>
<feature type="compositionally biased region" description="Polar residues" evidence="1">
    <location>
        <begin position="426"/>
        <end position="439"/>
    </location>
</feature>
<dbReference type="EMBL" id="CCKQ01018634">
    <property type="protein sequence ID" value="CDW90612.1"/>
    <property type="molecule type" value="Genomic_DNA"/>
</dbReference>
<dbReference type="InParanoid" id="A0A078BBG6"/>
<reference evidence="4 5" key="1">
    <citation type="submission" date="2014-06" db="EMBL/GenBank/DDBJ databases">
        <authorList>
            <person name="Swart Estienne"/>
        </authorList>
    </citation>
    <scope>NUCLEOTIDE SEQUENCE [LARGE SCALE GENOMIC DNA]</scope>
    <source>
        <strain evidence="4 5">130c</strain>
    </source>
</reference>
<dbReference type="InterPro" id="IPR016024">
    <property type="entry name" value="ARM-type_fold"/>
</dbReference>
<feature type="region of interest" description="Disordered" evidence="1">
    <location>
        <begin position="1"/>
        <end position="38"/>
    </location>
</feature>
<dbReference type="SUPFAM" id="SSF48371">
    <property type="entry name" value="ARM repeat"/>
    <property type="match status" value="1"/>
</dbReference>
<sequence length="974" mass="111730">MSKRNPISQNQPIQPYSSGQGNQTSLGQHMTSSNSGIFPPIDNLQQFRQCLVMSLSKFGDPQTIKQAADEIRELMTEHITNTDRMNAFLLLLQEHNEHMKPNHRKELIKIYGTAAEIFEEALLPFMPKILTYLQRKLKENDSLLHQVISDALGAMVHQVLKKIESLDELLNQFNPILKMIFTNLMTPNRQLQIGSAISLTRVIQNAPVLVLQSSLPFISSKILESLSAHTCKCQTQILESLISLILAVENEFSNQCADFLPQLLECMTNSDWQVRKMAIDVIYTMAAILRDALVPFKNDILEVLNHSRSDKIKPVREATLEAMQAVKEIQTGQQQVKSEETPSVRGRESFKRPPTSQNRAGAETTLGKNTSQRYQREMSPDNFQQFTKKNAQRNDSTQNMNRSSSRVPGQITNRSKAEDMAKSDNEGQGTRKNLTSATQKKIARQQEANLPQTSSRMQAMPKTSIFKGPKNTGFFSKQGDDIEILEGSRPHEHENEQETSMQMQDQQQEDISIKIYEGKKRPLYQDQSRLEHHLLSSQKQSDLNYNSGKKVSPFKKNFLEQSEILSDQKHRQFSHNKNNDSNVEQIIDSLQRDNENQSSPSNHIDKSYFSPGLNNQIRYQQPNHSFIQGTNNLPSSYMQPIGNSSQDFMNFNVPQQQPPQIMTGLHQNMPPLYQQQISPQNFYHQQSYPQTQIGQPSPLSTSNDQQIQFLIQELQKINQSQSQVIERMNEYQNYQKNEIFSLQARIAKLEDIVQQQQQQNILKSSIIQPQLMQQPQLMTNYGTQPIIDQRQSPISRGRWNNNNNNQSNGIQNNVSMSLNHQPKSLWQQIQTYVHKAQLNEAYKLILQNDLNDLEDRDLLLIKLIGKTGVCLDKLDEFTIDNLLNRIIKILSEREFIDVLLPWMSSITQYLKDHKNSHNQDSPSKQQLSLNTLSNLIECLLLLLNDQGSRNGLNEVQRVEVEQIYLSISETLKTQ</sequence>
<dbReference type="Proteomes" id="UP000039865">
    <property type="component" value="Unassembled WGS sequence"/>
</dbReference>
<keyword evidence="5" id="KW-1185">Reference proteome</keyword>
<gene>
    <name evidence="4" type="primary">Contig12488.g13321</name>
    <name evidence="4" type="ORF">STYLEM_19757</name>
</gene>
<proteinExistence type="predicted"/>
<feature type="region of interest" description="Disordered" evidence="1">
    <location>
        <begin position="329"/>
        <end position="477"/>
    </location>
</feature>
<dbReference type="InterPro" id="IPR033337">
    <property type="entry name" value="TORTIFOLIA1/SINE1-2"/>
</dbReference>
<feature type="domain" description="TORTIFOLIA1/TORL1-2 C-terminal" evidence="2">
    <location>
        <begin position="825"/>
        <end position="913"/>
    </location>
</feature>
<evidence type="ECO:0000313" key="5">
    <source>
        <dbReference type="Proteomes" id="UP000039865"/>
    </source>
</evidence>